<dbReference type="GO" id="GO:0006629">
    <property type="term" value="P:lipid metabolic process"/>
    <property type="evidence" value="ECO:0007669"/>
    <property type="project" value="InterPro"/>
</dbReference>
<dbReference type="Gene3D" id="3.40.50.1820">
    <property type="entry name" value="alpha/beta hydrolase"/>
    <property type="match status" value="1"/>
</dbReference>
<dbReference type="PANTHER" id="PTHR11440">
    <property type="entry name" value="LECITHIN-CHOLESTEROL ACYLTRANSFERASE-RELATED"/>
    <property type="match status" value="1"/>
</dbReference>
<dbReference type="EMBL" id="OX459119">
    <property type="protein sequence ID" value="CAI9095995.1"/>
    <property type="molecule type" value="Genomic_DNA"/>
</dbReference>
<accession>A0AAV1CKB4</accession>
<dbReference type="GO" id="GO:0008374">
    <property type="term" value="F:O-acyltransferase activity"/>
    <property type="evidence" value="ECO:0007669"/>
    <property type="project" value="InterPro"/>
</dbReference>
<organism evidence="1 2">
    <name type="scientific">Oldenlandia corymbosa var. corymbosa</name>
    <dbReference type="NCBI Taxonomy" id="529605"/>
    <lineage>
        <taxon>Eukaryota</taxon>
        <taxon>Viridiplantae</taxon>
        <taxon>Streptophyta</taxon>
        <taxon>Embryophyta</taxon>
        <taxon>Tracheophyta</taxon>
        <taxon>Spermatophyta</taxon>
        <taxon>Magnoliopsida</taxon>
        <taxon>eudicotyledons</taxon>
        <taxon>Gunneridae</taxon>
        <taxon>Pentapetalae</taxon>
        <taxon>asterids</taxon>
        <taxon>lamiids</taxon>
        <taxon>Gentianales</taxon>
        <taxon>Rubiaceae</taxon>
        <taxon>Rubioideae</taxon>
        <taxon>Spermacoceae</taxon>
        <taxon>Hedyotis-Oldenlandia complex</taxon>
        <taxon>Oldenlandia</taxon>
    </lineage>
</organism>
<evidence type="ECO:0000313" key="2">
    <source>
        <dbReference type="Proteomes" id="UP001161247"/>
    </source>
</evidence>
<reference evidence="1" key="1">
    <citation type="submission" date="2023-03" db="EMBL/GenBank/DDBJ databases">
        <authorList>
            <person name="Julca I."/>
        </authorList>
    </citation>
    <scope>NUCLEOTIDE SEQUENCE</scope>
</reference>
<dbReference type="Proteomes" id="UP001161247">
    <property type="component" value="Chromosome 2"/>
</dbReference>
<keyword evidence="2" id="KW-1185">Reference proteome</keyword>
<dbReference type="InterPro" id="IPR003386">
    <property type="entry name" value="LACT/PDAT_acylTrfase"/>
</dbReference>
<sequence>MELWMRLIKKSPQEEVYVDPNLDPVLLVPGIAGSILKAVDEKTGREERVWVRILGADREFRTKLGSFFDPSTGQTVSIDSNSNWKIEVPDDRFGLYAIDVLDPDLVLGRDSVYYFHDMIVEMLQWGFKEGETLFGFGYDFRQSNRFQGTLDRLAEKLEAVYTASGGRKVNIISHSMGGLLVKCFMSLHSDLFEKYVKDWIAIAAPFRGAPGYVTSALLNGVSFVGGWQQNFFVSKWSMHQLLIECPSMYELMACPDFNWENPPLLQVWRKKLAHDLANLESYLPGEAPTIFTEALACNKVSCCGLNIPLPFNVDILNWANETRKVLNSAKVPEGVKFYNIYGTNLDTPHSVCYGNPNSPVSDLSRLPVRFLPNYVYVNGDGTVPAESAMADGLNAVARIGIPAGEHRGILCNRHVFRILKHWLKADHDPYYNPTHDFVILPTHFELDQEHEQGMKVASSVRRDEWEIVAEDTQEREENHDDTSDAKQLHQAGSISVTYVRENLESFGKLKV</sequence>
<gene>
    <name evidence="1" type="ORF">OLC1_LOCUS6848</name>
</gene>
<dbReference type="InterPro" id="IPR029058">
    <property type="entry name" value="AB_hydrolase_fold"/>
</dbReference>
<protein>
    <submittedName>
        <fullName evidence="1">OLC1v1032053C1</fullName>
    </submittedName>
</protein>
<dbReference type="Pfam" id="PF02450">
    <property type="entry name" value="LCAT"/>
    <property type="match status" value="1"/>
</dbReference>
<dbReference type="AlphaFoldDB" id="A0AAV1CKB4"/>
<dbReference type="SUPFAM" id="SSF53474">
    <property type="entry name" value="alpha/beta-Hydrolases"/>
    <property type="match status" value="1"/>
</dbReference>
<evidence type="ECO:0000313" key="1">
    <source>
        <dbReference type="EMBL" id="CAI9095995.1"/>
    </source>
</evidence>
<proteinExistence type="predicted"/>
<name>A0AAV1CKB4_OLDCO</name>